<feature type="transmembrane region" description="Helical" evidence="1">
    <location>
        <begin position="6"/>
        <end position="25"/>
    </location>
</feature>
<proteinExistence type="predicted"/>
<feature type="transmembrane region" description="Helical" evidence="1">
    <location>
        <begin position="72"/>
        <end position="90"/>
    </location>
</feature>
<comment type="caution">
    <text evidence="2">The sequence shown here is derived from an EMBL/GenBank/DDBJ whole genome shotgun (WGS) entry which is preliminary data.</text>
</comment>
<evidence type="ECO:0000256" key="1">
    <source>
        <dbReference type="SAM" id="Phobius"/>
    </source>
</evidence>
<feature type="transmembrane region" description="Helical" evidence="1">
    <location>
        <begin position="46"/>
        <end position="66"/>
    </location>
</feature>
<dbReference type="InterPro" id="IPR021762">
    <property type="entry name" value="DUF3325"/>
</dbReference>
<keyword evidence="1" id="KW-0472">Membrane</keyword>
<keyword evidence="3" id="KW-1185">Reference proteome</keyword>
<dbReference type="AlphaFoldDB" id="A0A7C9TI54"/>
<evidence type="ECO:0000313" key="2">
    <source>
        <dbReference type="EMBL" id="NDY90122.1"/>
    </source>
</evidence>
<dbReference type="Proteomes" id="UP000484255">
    <property type="component" value="Unassembled WGS sequence"/>
</dbReference>
<protein>
    <submittedName>
        <fullName evidence="2">DUF3325 family protein</fullName>
    </submittedName>
</protein>
<dbReference type="Pfam" id="PF11804">
    <property type="entry name" value="DUF3325"/>
    <property type="match status" value="1"/>
</dbReference>
<accession>A0A7C9TI54</accession>
<gene>
    <name evidence="2" type="ORF">G3A44_02825</name>
</gene>
<sequence>MSESSAWLLSAALLNLVGMGWLAMAMPCHAMQVWPGERDEGTGQRLLRPLGALALLAGLGACLQADRPSMAALAWVMLLSADALVVALVLSSRPRLLAGIWPWGR</sequence>
<keyword evidence="1" id="KW-1133">Transmembrane helix</keyword>
<keyword evidence="1" id="KW-0812">Transmembrane</keyword>
<reference evidence="2 3" key="1">
    <citation type="submission" date="2020-02" db="EMBL/GenBank/DDBJ databases">
        <title>Ideonella bacterium strain TBM-1.</title>
        <authorList>
            <person name="Chen W.-M."/>
        </authorList>
    </citation>
    <scope>NUCLEOTIDE SEQUENCE [LARGE SCALE GENOMIC DNA]</scope>
    <source>
        <strain evidence="2 3">TBM-1</strain>
    </source>
</reference>
<name>A0A7C9TI54_9BURK</name>
<evidence type="ECO:0000313" key="3">
    <source>
        <dbReference type="Proteomes" id="UP000484255"/>
    </source>
</evidence>
<organism evidence="2 3">
    <name type="scientific">Ideonella livida</name>
    <dbReference type="NCBI Taxonomy" id="2707176"/>
    <lineage>
        <taxon>Bacteria</taxon>
        <taxon>Pseudomonadati</taxon>
        <taxon>Pseudomonadota</taxon>
        <taxon>Betaproteobacteria</taxon>
        <taxon>Burkholderiales</taxon>
        <taxon>Sphaerotilaceae</taxon>
        <taxon>Ideonella</taxon>
    </lineage>
</organism>
<dbReference type="RefSeq" id="WP_163455970.1">
    <property type="nucleotide sequence ID" value="NZ_JAAGOH010000002.1"/>
</dbReference>
<dbReference type="EMBL" id="JAAGOH010000002">
    <property type="protein sequence ID" value="NDY90122.1"/>
    <property type="molecule type" value="Genomic_DNA"/>
</dbReference>